<keyword evidence="2 4" id="KW-0547">Nucleotide-binding</keyword>
<organism evidence="6 7">
    <name type="scientific">Actinomortierella ambigua</name>
    <dbReference type="NCBI Taxonomy" id="1343610"/>
    <lineage>
        <taxon>Eukaryota</taxon>
        <taxon>Fungi</taxon>
        <taxon>Fungi incertae sedis</taxon>
        <taxon>Mucoromycota</taxon>
        <taxon>Mortierellomycotina</taxon>
        <taxon>Mortierellomycetes</taxon>
        <taxon>Mortierellales</taxon>
        <taxon>Mortierellaceae</taxon>
        <taxon>Actinomortierella</taxon>
    </lineage>
</organism>
<dbReference type="SUPFAM" id="SSF81901">
    <property type="entry name" value="HCP-like"/>
    <property type="match status" value="4"/>
</dbReference>
<comment type="caution">
    <text evidence="6">The sequence shown here is derived from an EMBL/GenBank/DDBJ whole genome shotgun (WGS) entry which is preliminary data.</text>
</comment>
<evidence type="ECO:0000256" key="4">
    <source>
        <dbReference type="PROSITE-ProRule" id="PRU10141"/>
    </source>
</evidence>
<evidence type="ECO:0000256" key="2">
    <source>
        <dbReference type="ARBA" id="ARBA00022741"/>
    </source>
</evidence>
<accession>A0A9P6Q403</accession>
<feature type="binding site" evidence="4">
    <location>
        <position position="39"/>
    </location>
    <ligand>
        <name>ATP</name>
        <dbReference type="ChEBI" id="CHEBI:30616"/>
    </ligand>
</feature>
<dbReference type="InterPro" id="IPR011009">
    <property type="entry name" value="Kinase-like_dom_sf"/>
</dbReference>
<evidence type="ECO:0000313" key="6">
    <source>
        <dbReference type="EMBL" id="KAG0260128.1"/>
    </source>
</evidence>
<dbReference type="Pfam" id="PF08238">
    <property type="entry name" value="Sel1"/>
    <property type="match status" value="12"/>
</dbReference>
<keyword evidence="7" id="KW-1185">Reference proteome</keyword>
<dbReference type="Gene3D" id="1.25.40.10">
    <property type="entry name" value="Tetratricopeptide repeat domain"/>
    <property type="match status" value="4"/>
</dbReference>
<keyword evidence="3 4" id="KW-0067">ATP-binding</keyword>
<dbReference type="EMBL" id="JAAAJB010000260">
    <property type="protein sequence ID" value="KAG0260128.1"/>
    <property type="molecule type" value="Genomic_DNA"/>
</dbReference>
<dbReference type="SUPFAM" id="SSF56112">
    <property type="entry name" value="Protein kinase-like (PK-like)"/>
    <property type="match status" value="1"/>
</dbReference>
<dbReference type="CDD" id="cd13999">
    <property type="entry name" value="STKc_MAP3K-like"/>
    <property type="match status" value="1"/>
</dbReference>
<dbReference type="InterPro" id="IPR001245">
    <property type="entry name" value="Ser-Thr/Tyr_kinase_cat_dom"/>
</dbReference>
<reference evidence="6" key="1">
    <citation type="journal article" date="2020" name="Fungal Divers.">
        <title>Resolving the Mortierellaceae phylogeny through synthesis of multi-gene phylogenetics and phylogenomics.</title>
        <authorList>
            <person name="Vandepol N."/>
            <person name="Liber J."/>
            <person name="Desiro A."/>
            <person name="Na H."/>
            <person name="Kennedy M."/>
            <person name="Barry K."/>
            <person name="Grigoriev I.V."/>
            <person name="Miller A.N."/>
            <person name="O'Donnell K."/>
            <person name="Stajich J.E."/>
            <person name="Bonito G."/>
        </authorList>
    </citation>
    <scope>NUCLEOTIDE SEQUENCE</scope>
    <source>
        <strain evidence="6">BC1065</strain>
    </source>
</reference>
<keyword evidence="1" id="KW-0723">Serine/threonine-protein kinase</keyword>
<evidence type="ECO:0000256" key="1">
    <source>
        <dbReference type="ARBA" id="ARBA00022527"/>
    </source>
</evidence>
<evidence type="ECO:0000256" key="3">
    <source>
        <dbReference type="ARBA" id="ARBA00022840"/>
    </source>
</evidence>
<dbReference type="PANTHER" id="PTHR43628">
    <property type="entry name" value="ACTIVATOR OF C KINASE PROTEIN 1-RELATED"/>
    <property type="match status" value="1"/>
</dbReference>
<dbReference type="PRINTS" id="PR00109">
    <property type="entry name" value="TYRKINASE"/>
</dbReference>
<dbReference type="SMART" id="SM00220">
    <property type="entry name" value="S_TKc"/>
    <property type="match status" value="1"/>
</dbReference>
<dbReference type="AlphaFoldDB" id="A0A9P6Q403"/>
<name>A0A9P6Q403_9FUNG</name>
<dbReference type="Proteomes" id="UP000807716">
    <property type="component" value="Unassembled WGS sequence"/>
</dbReference>
<dbReference type="InterPro" id="IPR000719">
    <property type="entry name" value="Prot_kinase_dom"/>
</dbReference>
<dbReference type="GO" id="GO:0004674">
    <property type="term" value="F:protein serine/threonine kinase activity"/>
    <property type="evidence" value="ECO:0007669"/>
    <property type="project" value="UniProtKB-KW"/>
</dbReference>
<dbReference type="InterPro" id="IPR008271">
    <property type="entry name" value="Ser/Thr_kinase_AS"/>
</dbReference>
<dbReference type="PROSITE" id="PS00108">
    <property type="entry name" value="PROTEIN_KINASE_ST"/>
    <property type="match status" value="1"/>
</dbReference>
<dbReference type="PROSITE" id="PS00107">
    <property type="entry name" value="PROTEIN_KINASE_ATP"/>
    <property type="match status" value="1"/>
</dbReference>
<protein>
    <recommendedName>
        <fullName evidence="5">Protein kinase domain-containing protein</fullName>
    </recommendedName>
</protein>
<dbReference type="GO" id="GO:0005524">
    <property type="term" value="F:ATP binding"/>
    <property type="evidence" value="ECO:0007669"/>
    <property type="project" value="UniProtKB-UniRule"/>
</dbReference>
<keyword evidence="1" id="KW-0418">Kinase</keyword>
<dbReference type="PANTHER" id="PTHR43628:SF1">
    <property type="entry name" value="CHITIN SYNTHASE REGULATORY FACTOR 2-RELATED"/>
    <property type="match status" value="1"/>
</dbReference>
<dbReference type="Gene3D" id="1.10.510.10">
    <property type="entry name" value="Transferase(Phosphotransferase) domain 1"/>
    <property type="match status" value="1"/>
</dbReference>
<dbReference type="Pfam" id="PF07714">
    <property type="entry name" value="PK_Tyr_Ser-Thr"/>
    <property type="match status" value="1"/>
</dbReference>
<keyword evidence="1" id="KW-0808">Transferase</keyword>
<evidence type="ECO:0000313" key="7">
    <source>
        <dbReference type="Proteomes" id="UP000807716"/>
    </source>
</evidence>
<sequence length="884" mass="98263">MDPGHTTQAVLEIGEPIGAGMYGVVSQCRYNTRKVAIKKFQLHRHTTDQVEIIEREIGLLTRLQHRHIIQFYGVHRQGNEISLVMDFAEGGSLKEAIEDSRVGDWQIKSRIAQEIAYGLAYIHHESILHRDLKSDNVLLTGLMEVKLSDFGLAMVKTSSGGYSTEVLRGTIRWRAPELLMGELPRYTNKSDMYALGMVMWEMAALCTLPFKTINSNFVVAGTVHGGEREKLPHNTPPDYRRWIDLCWKQDPSDRPDAHEVIIMDDALSQHQRASTETSLELDAIFDDSSSRSSETEGPAASQLPMEIVSLNHRAVLNEVDAQVSLAEMYETGGAMDRVGDMYTEGRGSEQSHNEAVRWHKQAMDQRRSASQASAGIASQEVSQAVERILGAMSWFHTKSRDSLMVMQSSIRSAMNVLVIAQGSARAFTNLQALTRGDETSQPHLGRMECDIASRSPEHSDVEVVRWCAKAANQGDPSGQVNLGWMYEIGRGVQHSDVEAVKWYTKAASQGDPRGQFNLGWMYETGRGVKQSDFEAVKWYTKAAIQRNPNAQNKLGVMCNHGQGIEQSDAEAVNWFIKAASQGNPNAQFNLGCMYENGQGVEQSDVEAVKWFSNAASQGNPNAQNNLALMYETGRGVEQSDVEAVRLYTKAAIQGNANAQNNLALMYGNGRGVLQSDVEAAKWYSKAASQGDLMAQKSLGAMYLDGRGVEQSDVEAVKWYTKAATQGDSNAQNNLGWMYALGQGVRQDDILAVEWYQKSSAQDNAYGHGNLASMYELGFGVKASDLHALDLFTRAHNKGYPIAHFHVKWLMSSDRRTPCSDSDAVEVNRIGAERGYVAAQHNLGRLYERGKGVRKDRSQALIWYRKAAEQGHTDSQQWVEFLQRQ</sequence>
<dbReference type="InterPro" id="IPR017441">
    <property type="entry name" value="Protein_kinase_ATP_BS"/>
</dbReference>
<dbReference type="InterPro" id="IPR006597">
    <property type="entry name" value="Sel1-like"/>
</dbReference>
<dbReference type="SMART" id="SM00671">
    <property type="entry name" value="SEL1"/>
    <property type="match status" value="11"/>
</dbReference>
<dbReference type="OrthoDB" id="310217at2759"/>
<dbReference type="InterPro" id="IPR052945">
    <property type="entry name" value="Mitotic_Regulator"/>
</dbReference>
<dbReference type="PROSITE" id="PS50011">
    <property type="entry name" value="PROTEIN_KINASE_DOM"/>
    <property type="match status" value="1"/>
</dbReference>
<proteinExistence type="predicted"/>
<dbReference type="InterPro" id="IPR011990">
    <property type="entry name" value="TPR-like_helical_dom_sf"/>
</dbReference>
<gene>
    <name evidence="6" type="ORF">DFQ27_003737</name>
</gene>
<feature type="domain" description="Protein kinase" evidence="5">
    <location>
        <begin position="11"/>
        <end position="267"/>
    </location>
</feature>
<evidence type="ECO:0000259" key="5">
    <source>
        <dbReference type="PROSITE" id="PS50011"/>
    </source>
</evidence>